<organism evidence="1 2">
    <name type="scientific">Aegilops tauschii subsp. strangulata</name>
    <name type="common">Goatgrass</name>
    <dbReference type="NCBI Taxonomy" id="200361"/>
    <lineage>
        <taxon>Eukaryota</taxon>
        <taxon>Viridiplantae</taxon>
        <taxon>Streptophyta</taxon>
        <taxon>Embryophyta</taxon>
        <taxon>Tracheophyta</taxon>
        <taxon>Spermatophyta</taxon>
        <taxon>Magnoliopsida</taxon>
        <taxon>Liliopsida</taxon>
        <taxon>Poales</taxon>
        <taxon>Poaceae</taxon>
        <taxon>BOP clade</taxon>
        <taxon>Pooideae</taxon>
        <taxon>Triticodae</taxon>
        <taxon>Triticeae</taxon>
        <taxon>Triticinae</taxon>
        <taxon>Aegilops</taxon>
    </lineage>
</organism>
<reference evidence="1" key="3">
    <citation type="journal article" date="2017" name="Nature">
        <title>Genome sequence of the progenitor of the wheat D genome Aegilops tauschii.</title>
        <authorList>
            <person name="Luo M.C."/>
            <person name="Gu Y.Q."/>
            <person name="Puiu D."/>
            <person name="Wang H."/>
            <person name="Twardziok S.O."/>
            <person name="Deal K.R."/>
            <person name="Huo N."/>
            <person name="Zhu T."/>
            <person name="Wang L."/>
            <person name="Wang Y."/>
            <person name="McGuire P.E."/>
            <person name="Liu S."/>
            <person name="Long H."/>
            <person name="Ramasamy R.K."/>
            <person name="Rodriguez J.C."/>
            <person name="Van S.L."/>
            <person name="Yuan L."/>
            <person name="Wang Z."/>
            <person name="Xia Z."/>
            <person name="Xiao L."/>
            <person name="Anderson O.D."/>
            <person name="Ouyang S."/>
            <person name="Liang Y."/>
            <person name="Zimin A.V."/>
            <person name="Pertea G."/>
            <person name="Qi P."/>
            <person name="Bennetzen J.L."/>
            <person name="Dai X."/>
            <person name="Dawson M.W."/>
            <person name="Muller H.G."/>
            <person name="Kugler K."/>
            <person name="Rivarola-Duarte L."/>
            <person name="Spannagl M."/>
            <person name="Mayer K.F.X."/>
            <person name="Lu F.H."/>
            <person name="Bevan M.W."/>
            <person name="Leroy P."/>
            <person name="Li P."/>
            <person name="You F.M."/>
            <person name="Sun Q."/>
            <person name="Liu Z."/>
            <person name="Lyons E."/>
            <person name="Wicker T."/>
            <person name="Salzberg S.L."/>
            <person name="Devos K.M."/>
            <person name="Dvorak J."/>
        </authorList>
    </citation>
    <scope>NUCLEOTIDE SEQUENCE [LARGE SCALE GENOMIC DNA]</scope>
    <source>
        <strain evidence="1">cv. AL8/78</strain>
    </source>
</reference>
<proteinExistence type="predicted"/>
<reference evidence="2" key="2">
    <citation type="journal article" date="2017" name="Nat. Plants">
        <title>The Aegilops tauschii genome reveals multiple impacts of transposons.</title>
        <authorList>
            <person name="Zhao G."/>
            <person name="Zou C."/>
            <person name="Li K."/>
            <person name="Wang K."/>
            <person name="Li T."/>
            <person name="Gao L."/>
            <person name="Zhang X."/>
            <person name="Wang H."/>
            <person name="Yang Z."/>
            <person name="Liu X."/>
            <person name="Jiang W."/>
            <person name="Mao L."/>
            <person name="Kong X."/>
            <person name="Jiao Y."/>
            <person name="Jia J."/>
        </authorList>
    </citation>
    <scope>NUCLEOTIDE SEQUENCE [LARGE SCALE GENOMIC DNA]</scope>
    <source>
        <strain evidence="2">cv. AL8/78</strain>
    </source>
</reference>
<dbReference type="EnsemblPlants" id="AET1Gv20552000.3">
    <property type="protein sequence ID" value="AET1Gv20552000.3"/>
    <property type="gene ID" value="AET1Gv20552000"/>
</dbReference>
<reference evidence="1" key="4">
    <citation type="submission" date="2019-03" db="UniProtKB">
        <authorList>
            <consortium name="EnsemblPlants"/>
        </authorList>
    </citation>
    <scope>IDENTIFICATION</scope>
</reference>
<dbReference type="AlphaFoldDB" id="A0A452YW77"/>
<sequence length="123" mass="13271">PQCARQCINAAHQLIRFRAVTPPTSPRHPSPVSNLLSLSVADPLFLFLCDSAVQRTNVAAAAAAVYYRVPRRIKPSASQRSPGSGHGPVRGMLFAPRATRSIRPDPAHIMLMRHPSGLLPCSS</sequence>
<accession>A0A452YW77</accession>
<evidence type="ECO:0000313" key="2">
    <source>
        <dbReference type="Proteomes" id="UP000015105"/>
    </source>
</evidence>
<keyword evidence="2" id="KW-1185">Reference proteome</keyword>
<name>A0A452YW77_AEGTS</name>
<protein>
    <submittedName>
        <fullName evidence="1">Uncharacterized protein</fullName>
    </submittedName>
</protein>
<evidence type="ECO:0000313" key="1">
    <source>
        <dbReference type="EnsemblPlants" id="AET1Gv20552000.3"/>
    </source>
</evidence>
<reference evidence="1" key="5">
    <citation type="journal article" date="2021" name="G3 (Bethesda)">
        <title>Aegilops tauschii genome assembly Aet v5.0 features greater sequence contiguity and improved annotation.</title>
        <authorList>
            <person name="Wang L."/>
            <person name="Zhu T."/>
            <person name="Rodriguez J.C."/>
            <person name="Deal K.R."/>
            <person name="Dubcovsky J."/>
            <person name="McGuire P.E."/>
            <person name="Lux T."/>
            <person name="Spannagl M."/>
            <person name="Mayer K.F.X."/>
            <person name="Baldrich P."/>
            <person name="Meyers B.C."/>
            <person name="Huo N."/>
            <person name="Gu Y.Q."/>
            <person name="Zhou H."/>
            <person name="Devos K.M."/>
            <person name="Bennetzen J.L."/>
            <person name="Unver T."/>
            <person name="Budak H."/>
            <person name="Gulick P.J."/>
            <person name="Galiba G."/>
            <person name="Kalapos B."/>
            <person name="Nelson D.R."/>
            <person name="Li P."/>
            <person name="You F.M."/>
            <person name="Luo M.C."/>
            <person name="Dvorak J."/>
        </authorList>
    </citation>
    <scope>NUCLEOTIDE SEQUENCE [LARGE SCALE GENOMIC DNA]</scope>
    <source>
        <strain evidence="1">cv. AL8/78</strain>
    </source>
</reference>
<dbReference type="Proteomes" id="UP000015105">
    <property type="component" value="Chromosome 1D"/>
</dbReference>
<reference evidence="2" key="1">
    <citation type="journal article" date="2014" name="Science">
        <title>Ancient hybridizations among the ancestral genomes of bread wheat.</title>
        <authorList>
            <consortium name="International Wheat Genome Sequencing Consortium,"/>
            <person name="Marcussen T."/>
            <person name="Sandve S.R."/>
            <person name="Heier L."/>
            <person name="Spannagl M."/>
            <person name="Pfeifer M."/>
            <person name="Jakobsen K.S."/>
            <person name="Wulff B.B."/>
            <person name="Steuernagel B."/>
            <person name="Mayer K.F."/>
            <person name="Olsen O.A."/>
        </authorList>
    </citation>
    <scope>NUCLEOTIDE SEQUENCE [LARGE SCALE GENOMIC DNA]</scope>
    <source>
        <strain evidence="2">cv. AL8/78</strain>
    </source>
</reference>
<dbReference type="Gramene" id="AET1Gv20552000.3">
    <property type="protein sequence ID" value="AET1Gv20552000.3"/>
    <property type="gene ID" value="AET1Gv20552000"/>
</dbReference>